<evidence type="ECO:0000256" key="2">
    <source>
        <dbReference type="SAM" id="SignalP"/>
    </source>
</evidence>
<dbReference type="RefSeq" id="WP_354693329.1">
    <property type="nucleotide sequence ID" value="NZ_JAZHOG010000001.1"/>
</dbReference>
<dbReference type="Pfam" id="PF05787">
    <property type="entry name" value="PhoX"/>
    <property type="match status" value="1"/>
</dbReference>
<reference evidence="3 4" key="1">
    <citation type="submission" date="2024-02" db="EMBL/GenBank/DDBJ databases">
        <title>A novel Wenzhouxiangellaceae bacterium, isolated from coastal sediments.</title>
        <authorList>
            <person name="Du Z.-J."/>
            <person name="Ye Y.-Q."/>
            <person name="Zhang X.-Y."/>
        </authorList>
    </citation>
    <scope>NUCLEOTIDE SEQUENCE [LARGE SCALE GENOMIC DNA]</scope>
    <source>
        <strain evidence="3 4">CH-27</strain>
    </source>
</reference>
<dbReference type="PANTHER" id="PTHR35399:SF2">
    <property type="entry name" value="DUF839 DOMAIN-CONTAINING PROTEIN"/>
    <property type="match status" value="1"/>
</dbReference>
<feature type="region of interest" description="Disordered" evidence="1">
    <location>
        <begin position="277"/>
        <end position="314"/>
    </location>
</feature>
<protein>
    <submittedName>
        <fullName evidence="3">Alkaline phosphatase PhoX</fullName>
    </submittedName>
</protein>
<organism evidence="3 4">
    <name type="scientific">Elongatibacter sediminis</name>
    <dbReference type="NCBI Taxonomy" id="3119006"/>
    <lineage>
        <taxon>Bacteria</taxon>
        <taxon>Pseudomonadati</taxon>
        <taxon>Pseudomonadota</taxon>
        <taxon>Gammaproteobacteria</taxon>
        <taxon>Chromatiales</taxon>
        <taxon>Wenzhouxiangellaceae</taxon>
        <taxon>Elongatibacter</taxon>
    </lineage>
</organism>
<dbReference type="PANTHER" id="PTHR35399">
    <property type="entry name" value="SLR8030 PROTEIN"/>
    <property type="match status" value="1"/>
</dbReference>
<feature type="signal peptide" evidence="2">
    <location>
        <begin position="1"/>
        <end position="23"/>
    </location>
</feature>
<keyword evidence="4" id="KW-1185">Reference proteome</keyword>
<evidence type="ECO:0000256" key="1">
    <source>
        <dbReference type="SAM" id="MobiDB-lite"/>
    </source>
</evidence>
<feature type="compositionally biased region" description="Polar residues" evidence="1">
    <location>
        <begin position="278"/>
        <end position="296"/>
    </location>
</feature>
<keyword evidence="2" id="KW-0732">Signal</keyword>
<comment type="caution">
    <text evidence="3">The sequence shown here is derived from an EMBL/GenBank/DDBJ whole genome shotgun (WGS) entry which is preliminary data.</text>
</comment>
<feature type="chain" id="PRO_5043522009" evidence="2">
    <location>
        <begin position="24"/>
        <end position="482"/>
    </location>
</feature>
<name>A0AAW9R5Y5_9GAMM</name>
<evidence type="ECO:0000313" key="3">
    <source>
        <dbReference type="EMBL" id="MEJ8566005.1"/>
    </source>
</evidence>
<dbReference type="EMBL" id="JAZHOG010000001">
    <property type="protein sequence ID" value="MEJ8566005.1"/>
    <property type="molecule type" value="Genomic_DNA"/>
</dbReference>
<dbReference type="InterPro" id="IPR008557">
    <property type="entry name" value="PhoX"/>
</dbReference>
<accession>A0AAW9R5Y5</accession>
<dbReference type="AlphaFoldDB" id="A0AAW9R5Y5"/>
<evidence type="ECO:0000313" key="4">
    <source>
        <dbReference type="Proteomes" id="UP001359886"/>
    </source>
</evidence>
<gene>
    <name evidence="3" type="ORF">V3330_00095</name>
</gene>
<proteinExistence type="predicted"/>
<dbReference type="Proteomes" id="UP001359886">
    <property type="component" value="Unassembled WGS sequence"/>
</dbReference>
<sequence>MLKFRKEPLVAGMLLALSQTAAAGTEPFFVPLTESATVTVPNSTEEFTAPWIAPAGVTQEILTSLDEVEADANQSVVRVPGLGSGASMFDMIAYDPTGRYLFIPHETGIGAGVSRYDIWNDRMETLFSGDLGGLEGDWSGDWGAFDPATFTPAGTLIMGEEWSGTGRVMEIQNPLAPADRIRVRELDTVANTSHEGLRFSADGKTLYFVDEWNSGAIYKVEFKQANSYKAPGVTYVLVADDYDGDPTLNYNQGNNATAIRTGLATWVPLTNKAGKPLTSINPFRNGPTDNPVTNPDTRGGRGAADEVGATPFGRPEDVEVGRLVNGHEVLYFAATSERTVYSVEEIGEGKAIIRKFASDVETPKNLGFDGTTAEMNSPDNLAQDAHGNIYIIEDAPNGSSTGGDVWFARDVDGDGVAESVDHFLSLRVAGSEATGLIFNPADPYEFVIAVQHPASTNLDGVPGGLGDSVWRFDLEGTAFPTP</sequence>
<dbReference type="SUPFAM" id="SSF75011">
    <property type="entry name" value="3-carboxy-cis,cis-mucoante lactonizing enzyme"/>
    <property type="match status" value="1"/>
</dbReference>